<gene>
    <name evidence="1" type="ORF">SAMN05192568_102646</name>
</gene>
<accession>A0A1I4PT21</accession>
<organism evidence="1 2">
    <name type="scientific">Methylobacterium pseudosasicola</name>
    <dbReference type="NCBI Taxonomy" id="582667"/>
    <lineage>
        <taxon>Bacteria</taxon>
        <taxon>Pseudomonadati</taxon>
        <taxon>Pseudomonadota</taxon>
        <taxon>Alphaproteobacteria</taxon>
        <taxon>Hyphomicrobiales</taxon>
        <taxon>Methylobacteriaceae</taxon>
        <taxon>Methylobacterium</taxon>
    </lineage>
</organism>
<reference evidence="2" key="1">
    <citation type="submission" date="2016-10" db="EMBL/GenBank/DDBJ databases">
        <authorList>
            <person name="Varghese N."/>
            <person name="Submissions S."/>
        </authorList>
    </citation>
    <scope>NUCLEOTIDE SEQUENCE [LARGE SCALE GENOMIC DNA]</scope>
    <source>
        <strain evidence="2">BL36</strain>
    </source>
</reference>
<dbReference type="STRING" id="582667.SAMN05192568_102646"/>
<sequence length="148" mass="16648">MEIEQVAEMARAFAALPQSHRDFFDGLVADERAKDAKDKRIAKLRTMRDFQALDFILKDARRGMTIFDLDVHAVARGLVEAGFTREQPLAAPAFQDGVTYAKGDRVQVRGVVYECLNDGVTAFFHVFRGRDGRGVESTRITSPEWKVV</sequence>
<dbReference type="AlphaFoldDB" id="A0A1I4PT21"/>
<dbReference type="RefSeq" id="WP_092044017.1">
    <property type="nucleotide sequence ID" value="NZ_FOTK01000026.1"/>
</dbReference>
<evidence type="ECO:0000313" key="2">
    <source>
        <dbReference type="Proteomes" id="UP000199048"/>
    </source>
</evidence>
<evidence type="ECO:0000313" key="1">
    <source>
        <dbReference type="EMBL" id="SFM30927.1"/>
    </source>
</evidence>
<proteinExistence type="predicted"/>
<keyword evidence="2" id="KW-1185">Reference proteome</keyword>
<name>A0A1I4PT21_9HYPH</name>
<dbReference type="Proteomes" id="UP000199048">
    <property type="component" value="Unassembled WGS sequence"/>
</dbReference>
<dbReference type="EMBL" id="FOTK01000026">
    <property type="protein sequence ID" value="SFM30927.1"/>
    <property type="molecule type" value="Genomic_DNA"/>
</dbReference>
<protein>
    <submittedName>
        <fullName evidence="1">Carbohydrate binding domain-containing protein</fullName>
    </submittedName>
</protein>
<dbReference type="OrthoDB" id="8000995at2"/>